<organism evidence="2 3">
    <name type="scientific">Planktothrix rubescens CCAP 1459/22</name>
    <dbReference type="NCBI Taxonomy" id="329571"/>
    <lineage>
        <taxon>Bacteria</taxon>
        <taxon>Bacillati</taxon>
        <taxon>Cyanobacteriota</taxon>
        <taxon>Cyanophyceae</taxon>
        <taxon>Oscillatoriophycideae</taxon>
        <taxon>Oscillatoriales</taxon>
        <taxon>Microcoleaceae</taxon>
        <taxon>Planktothrix</taxon>
    </lineage>
</organism>
<dbReference type="Proteomes" id="UP000196521">
    <property type="component" value="Unassembled WGS sequence"/>
</dbReference>
<gene>
    <name evidence="2" type="ORF">PLAN_70088</name>
</gene>
<dbReference type="AlphaFoldDB" id="A0A6J7ZSB9"/>
<name>A0A6J7ZSB9_PLARU</name>
<keyword evidence="3" id="KW-1185">Reference proteome</keyword>
<evidence type="ECO:0000313" key="3">
    <source>
        <dbReference type="Proteomes" id="UP000196521"/>
    </source>
</evidence>
<comment type="caution">
    <text evidence="2">The sequence shown here is derived from an EMBL/GenBank/DDBJ whole genome shotgun (WGS) entry which is preliminary data.</text>
</comment>
<sequence>MKSLVSDGSGSMSQTESPLPPKLETKCDEYGKIIDLSQAWSHL</sequence>
<feature type="region of interest" description="Disordered" evidence="1">
    <location>
        <begin position="1"/>
        <end position="24"/>
    </location>
</feature>
<feature type="compositionally biased region" description="Polar residues" evidence="1">
    <location>
        <begin position="1"/>
        <end position="17"/>
    </location>
</feature>
<evidence type="ECO:0000313" key="2">
    <source>
        <dbReference type="EMBL" id="CAC5345511.1"/>
    </source>
</evidence>
<evidence type="ECO:0000256" key="1">
    <source>
        <dbReference type="SAM" id="MobiDB-lite"/>
    </source>
</evidence>
<reference evidence="2" key="1">
    <citation type="submission" date="2020-05" db="EMBL/GenBank/DDBJ databases">
        <authorList>
            <consortium name="Genoscope - CEA"/>
            <person name="William W."/>
        </authorList>
    </citation>
    <scope>NUCLEOTIDE SEQUENCE [LARGE SCALE GENOMIC DNA]</scope>
    <source>
        <strain evidence="2">PCC 7821</strain>
    </source>
</reference>
<dbReference type="EMBL" id="CZCZ02000017">
    <property type="protein sequence ID" value="CAC5345511.1"/>
    <property type="molecule type" value="Genomic_DNA"/>
</dbReference>
<proteinExistence type="predicted"/>
<accession>A0A6J7ZSB9</accession>
<protein>
    <submittedName>
        <fullName evidence="2">Uncharacterized protein</fullName>
    </submittedName>
</protein>